<evidence type="ECO:0000313" key="1">
    <source>
        <dbReference type="EMBL" id="KAI8566433.1"/>
    </source>
</evidence>
<dbReference type="EMBL" id="CM046389">
    <property type="protein sequence ID" value="KAI8566433.1"/>
    <property type="molecule type" value="Genomic_DNA"/>
</dbReference>
<sequence>MGGNSKTIVWFRRDLRVEDNPALAAAARDGSVFPVFIWCPKEEGQFYPGRVSRWWLKQSLAHLEKSLRSLGAELVLIEAQSTLSALLDCVDAIGATKVVYNNLYDPVSLVRDHNIKQTLVELGAVQNCSLEDLGLEKESEKSSNALLGRGWSPGWSNADKALSEFVEHHLLDYSKDGLKVWGNSTSLLSPYLHFGELSVRKVFHCVRLKQILWVREENTTGDESAALFLRSIGLREYSRYICFNYPFTHERSLLSSLKHFPWRADHALFKIWRQGRTGYPLVDAGMRELWATGWIHNKIRVIVSSFCVKFLLLPWQWGMKYFWDTLLDADLESDILGWQYISGSLPDGHELEFLDSPQVQGLNCDQEGEYVRQWLPELARVPNEWIHHPWDAPLSVLKSAGVELGLNYPNPVVDIESARDRLTDAISIMREIELASRVKNSSGTNEEVVDNANSLEDLDIPKVVLKGRTFCPTSSSNDQNVPSVQNLKNELLNRKRPKYKDDEMVLQNELPNCEDMVGKSRMDDDLSSTAESSSAKKQATSSINSFTVPSYSASPNGAMEQSSSKYDSCCDDTKGFSYMGWCVVLIWWSGFERILHSGFVGMRVSNGAIDDSMSVQKSVEVRREMEYVCMVSKNGQSPLDCSKGAHSIGGILSFLEKFYVADESSFQDSTLCVGGKLATQSEEEAITRNNPS</sequence>
<gene>
    <name evidence="1" type="ORF">RHMOL_Rhmol02G0040000</name>
</gene>
<evidence type="ECO:0000313" key="2">
    <source>
        <dbReference type="Proteomes" id="UP001062846"/>
    </source>
</evidence>
<reference evidence="1" key="1">
    <citation type="submission" date="2022-02" db="EMBL/GenBank/DDBJ databases">
        <title>Plant Genome Project.</title>
        <authorList>
            <person name="Zhang R.-G."/>
        </authorList>
    </citation>
    <scope>NUCLEOTIDE SEQUENCE</scope>
    <source>
        <strain evidence="1">AT1</strain>
    </source>
</reference>
<accession>A0ACC0PL35</accession>
<name>A0ACC0PL35_RHOML</name>
<keyword evidence="2" id="KW-1185">Reference proteome</keyword>
<proteinExistence type="predicted"/>
<dbReference type="Proteomes" id="UP001062846">
    <property type="component" value="Chromosome 2"/>
</dbReference>
<organism evidence="1 2">
    <name type="scientific">Rhododendron molle</name>
    <name type="common">Chinese azalea</name>
    <name type="synonym">Azalea mollis</name>
    <dbReference type="NCBI Taxonomy" id="49168"/>
    <lineage>
        <taxon>Eukaryota</taxon>
        <taxon>Viridiplantae</taxon>
        <taxon>Streptophyta</taxon>
        <taxon>Embryophyta</taxon>
        <taxon>Tracheophyta</taxon>
        <taxon>Spermatophyta</taxon>
        <taxon>Magnoliopsida</taxon>
        <taxon>eudicotyledons</taxon>
        <taxon>Gunneridae</taxon>
        <taxon>Pentapetalae</taxon>
        <taxon>asterids</taxon>
        <taxon>Ericales</taxon>
        <taxon>Ericaceae</taxon>
        <taxon>Ericoideae</taxon>
        <taxon>Rhodoreae</taxon>
        <taxon>Rhododendron</taxon>
    </lineage>
</organism>
<comment type="caution">
    <text evidence="1">The sequence shown here is derived from an EMBL/GenBank/DDBJ whole genome shotgun (WGS) entry which is preliminary data.</text>
</comment>
<protein>
    <submittedName>
        <fullName evidence="1">Uncharacterized protein</fullName>
    </submittedName>
</protein>